<dbReference type="PANTHER" id="PTHR43289">
    <property type="entry name" value="MITOGEN-ACTIVATED PROTEIN KINASE KINASE KINASE 20-RELATED"/>
    <property type="match status" value="1"/>
</dbReference>
<feature type="compositionally biased region" description="Basic and acidic residues" evidence="6">
    <location>
        <begin position="898"/>
        <end position="909"/>
    </location>
</feature>
<organism evidence="9 10">
    <name type="scientific">Luteolibacter arcticus</name>
    <dbReference type="NCBI Taxonomy" id="1581411"/>
    <lineage>
        <taxon>Bacteria</taxon>
        <taxon>Pseudomonadati</taxon>
        <taxon>Verrucomicrobiota</taxon>
        <taxon>Verrucomicrobiia</taxon>
        <taxon>Verrucomicrobiales</taxon>
        <taxon>Verrucomicrobiaceae</taxon>
        <taxon>Luteolibacter</taxon>
    </lineage>
</organism>
<evidence type="ECO:0000256" key="3">
    <source>
        <dbReference type="ARBA" id="ARBA00022777"/>
    </source>
</evidence>
<dbReference type="RefSeq" id="WP_264486638.1">
    <property type="nucleotide sequence ID" value="NZ_JAPDDT010000002.1"/>
</dbReference>
<evidence type="ECO:0000256" key="6">
    <source>
        <dbReference type="SAM" id="MobiDB-lite"/>
    </source>
</evidence>
<dbReference type="InterPro" id="IPR008271">
    <property type="entry name" value="Ser/Thr_kinase_AS"/>
</dbReference>
<proteinExistence type="predicted"/>
<feature type="transmembrane region" description="Helical" evidence="7">
    <location>
        <begin position="352"/>
        <end position="371"/>
    </location>
</feature>
<evidence type="ECO:0000256" key="7">
    <source>
        <dbReference type="SAM" id="Phobius"/>
    </source>
</evidence>
<dbReference type="InterPro" id="IPR011050">
    <property type="entry name" value="Pectin_lyase_fold/virulence"/>
</dbReference>
<dbReference type="PROSITE" id="PS00107">
    <property type="entry name" value="PROTEIN_KINASE_ATP"/>
    <property type="match status" value="1"/>
</dbReference>
<name>A0ABT3GFZ7_9BACT</name>
<keyword evidence="10" id="KW-1185">Reference proteome</keyword>
<feature type="transmembrane region" description="Helical" evidence="7">
    <location>
        <begin position="327"/>
        <end position="346"/>
    </location>
</feature>
<dbReference type="CDD" id="cd14014">
    <property type="entry name" value="STKc_PknB_like"/>
    <property type="match status" value="1"/>
</dbReference>
<dbReference type="SUPFAM" id="SSF51126">
    <property type="entry name" value="Pectin lyase-like"/>
    <property type="match status" value="1"/>
</dbReference>
<keyword evidence="3 9" id="KW-0418">Kinase</keyword>
<evidence type="ECO:0000256" key="5">
    <source>
        <dbReference type="PROSITE-ProRule" id="PRU10141"/>
    </source>
</evidence>
<dbReference type="InterPro" id="IPR039448">
    <property type="entry name" value="Beta_helix"/>
</dbReference>
<comment type="caution">
    <text evidence="9">The sequence shown here is derived from an EMBL/GenBank/DDBJ whole genome shotgun (WGS) entry which is preliminary data.</text>
</comment>
<dbReference type="PROSITE" id="PS00108">
    <property type="entry name" value="PROTEIN_KINASE_ST"/>
    <property type="match status" value="1"/>
</dbReference>
<keyword evidence="4 5" id="KW-0067">ATP-binding</keyword>
<dbReference type="Proteomes" id="UP001320876">
    <property type="component" value="Unassembled WGS sequence"/>
</dbReference>
<keyword evidence="1" id="KW-0808">Transferase</keyword>
<dbReference type="Pfam" id="PF00069">
    <property type="entry name" value="Pkinase"/>
    <property type="match status" value="1"/>
</dbReference>
<keyword evidence="2 5" id="KW-0547">Nucleotide-binding</keyword>
<protein>
    <submittedName>
        <fullName evidence="9">Protein kinase</fullName>
    </submittedName>
</protein>
<dbReference type="Pfam" id="PF13229">
    <property type="entry name" value="Beta_helix"/>
    <property type="match status" value="1"/>
</dbReference>
<keyword evidence="7" id="KW-0812">Transmembrane</keyword>
<dbReference type="InterPro" id="IPR000719">
    <property type="entry name" value="Prot_kinase_dom"/>
</dbReference>
<dbReference type="InterPro" id="IPR017441">
    <property type="entry name" value="Protein_kinase_ATP_BS"/>
</dbReference>
<dbReference type="InterPro" id="IPR012334">
    <property type="entry name" value="Pectin_lyas_fold"/>
</dbReference>
<dbReference type="PROSITE" id="PS50011">
    <property type="entry name" value="PROTEIN_KINASE_DOM"/>
    <property type="match status" value="1"/>
</dbReference>
<feature type="transmembrane region" description="Helical" evidence="7">
    <location>
        <begin position="410"/>
        <end position="430"/>
    </location>
</feature>
<dbReference type="Gene3D" id="3.30.200.20">
    <property type="entry name" value="Phosphorylase Kinase, domain 1"/>
    <property type="match status" value="1"/>
</dbReference>
<sequence length="909" mass="98699">MNPSNSCPECGKPLPTGSDVCPACLMAQAIASRTLDDGPREIPPPPAPEEIAEKFPQFEILECLGRGGMGVVYKARQKSLNRLVAIKILAPEREREVRFAGRFAKEAEMLAKLSHPHIVTIHDFGETGGLYYLVMEFINGVNLRDLLRDGKMVPEQALAIVPPICEALQFAHDHGIVHRDIKPENILLDREGRVKIADFGIATLAGDAAERAGTPHYMAPEQNAGAANIDHRADVYALGVVLYEMLTGERPTTIPVAPSRRVQIDVRLDEVVLRALAQQPELRLQSAGDFNTVLGEVTREVTTHPMRPEPAAETPRIIPAEEKRREWLRHVLHFAPAILLVIAWFSSGLERGAVLILSVLVVAVLVVRALVQAKPAQANTDAPARWALGLLLAGSIGTPLLLSFTTKEEGVLLAGAACLLGSLVLAVLSWRTRRGKTIALIWAGLFTIAAVMAIFYQSLLYESRDEALVRAHSQRLEHAEIAAVLERKLEDYRPGPEVPPHKDTSSPGTVTIKGKGNYPTIAAALEDASPGAVIRIAAGNYPERIVIRKPVTLIGAGWEKTRLHVQGPYLAESRDYEKPEVPSPEQRIMPVVEIETNGQVNLEGISLSMSGTPPEGALSPVSLISAVKCDLSLRDCALVGSVGNGIEARIATLKMDGCLVAAAWNTGIVLGEACKAEIRDCTVRNCYYASIVMRPFSRQSTIDNCCIAGSAWHGIQYDNVSPKITGNLIHNHARSGIYASGNTAGEITGNVIARNEMDGISCWFESRDKIERNLIAANTRESIRLSGMASPQIRGNIISGPGIIQGLIEEEKPAAKSYGTPTVERNIFWGMASPWMRGTEVVTLPKGNRIYDPQLDQGLSLPAGSPFLAEGIGPEKPPEPRTTFPDQPEELAIIPAGESRDFNAWRRPK</sequence>
<keyword evidence="7" id="KW-1133">Transmembrane helix</keyword>
<evidence type="ECO:0000259" key="8">
    <source>
        <dbReference type="PROSITE" id="PS50011"/>
    </source>
</evidence>
<feature type="domain" description="Protein kinase" evidence="8">
    <location>
        <begin position="58"/>
        <end position="338"/>
    </location>
</feature>
<dbReference type="PANTHER" id="PTHR43289:SF6">
    <property type="entry name" value="SERINE_THREONINE-PROTEIN KINASE NEKL-3"/>
    <property type="match status" value="1"/>
</dbReference>
<dbReference type="Gene3D" id="1.10.510.10">
    <property type="entry name" value="Transferase(Phosphotransferase) domain 1"/>
    <property type="match status" value="1"/>
</dbReference>
<gene>
    <name evidence="9" type="ORF">OKA05_08190</name>
</gene>
<dbReference type="InterPro" id="IPR011009">
    <property type="entry name" value="Kinase-like_dom_sf"/>
</dbReference>
<dbReference type="EMBL" id="JAPDDT010000002">
    <property type="protein sequence ID" value="MCW1922531.1"/>
    <property type="molecule type" value="Genomic_DNA"/>
</dbReference>
<dbReference type="SMART" id="SM00220">
    <property type="entry name" value="S_TKc"/>
    <property type="match status" value="1"/>
</dbReference>
<evidence type="ECO:0000313" key="9">
    <source>
        <dbReference type="EMBL" id="MCW1922531.1"/>
    </source>
</evidence>
<dbReference type="Gene3D" id="2.160.20.10">
    <property type="entry name" value="Single-stranded right-handed beta-helix, Pectin lyase-like"/>
    <property type="match status" value="2"/>
</dbReference>
<evidence type="ECO:0000256" key="4">
    <source>
        <dbReference type="ARBA" id="ARBA00022840"/>
    </source>
</evidence>
<reference evidence="9 10" key="1">
    <citation type="submission" date="2022-10" db="EMBL/GenBank/DDBJ databases">
        <title>Luteolibacter arcticus strain CCTCC AB 2014275, whole genome shotgun sequencing project.</title>
        <authorList>
            <person name="Zhao G."/>
            <person name="Shen L."/>
        </authorList>
    </citation>
    <scope>NUCLEOTIDE SEQUENCE [LARGE SCALE GENOMIC DNA]</scope>
    <source>
        <strain evidence="9 10">CCTCC AB 2014275</strain>
    </source>
</reference>
<dbReference type="SUPFAM" id="SSF56112">
    <property type="entry name" value="Protein kinase-like (PK-like)"/>
    <property type="match status" value="1"/>
</dbReference>
<evidence type="ECO:0000256" key="2">
    <source>
        <dbReference type="ARBA" id="ARBA00022741"/>
    </source>
</evidence>
<dbReference type="GO" id="GO:0016301">
    <property type="term" value="F:kinase activity"/>
    <property type="evidence" value="ECO:0007669"/>
    <property type="project" value="UniProtKB-KW"/>
</dbReference>
<accession>A0ABT3GFZ7</accession>
<feature type="transmembrane region" description="Helical" evidence="7">
    <location>
        <begin position="437"/>
        <end position="456"/>
    </location>
</feature>
<feature type="binding site" evidence="5">
    <location>
        <position position="87"/>
    </location>
    <ligand>
        <name>ATP</name>
        <dbReference type="ChEBI" id="CHEBI:30616"/>
    </ligand>
</feature>
<keyword evidence="7" id="KW-0472">Membrane</keyword>
<feature type="region of interest" description="Disordered" evidence="6">
    <location>
        <begin position="868"/>
        <end position="909"/>
    </location>
</feature>
<evidence type="ECO:0000313" key="10">
    <source>
        <dbReference type="Proteomes" id="UP001320876"/>
    </source>
</evidence>
<evidence type="ECO:0000256" key="1">
    <source>
        <dbReference type="ARBA" id="ARBA00022679"/>
    </source>
</evidence>
<feature type="transmembrane region" description="Helical" evidence="7">
    <location>
        <begin position="383"/>
        <end position="404"/>
    </location>
</feature>